<evidence type="ECO:0000256" key="3">
    <source>
        <dbReference type="ARBA" id="ARBA00022723"/>
    </source>
</evidence>
<accession>A0A2T1M0U7</accession>
<name>A0A2T1M0U7_9CHRO</name>
<protein>
    <submittedName>
        <fullName evidence="8">Metal ABC transporter substrate-binding protein</fullName>
    </submittedName>
</protein>
<dbReference type="EMBL" id="PXOH01000004">
    <property type="protein sequence ID" value="PSF38301.1"/>
    <property type="molecule type" value="Genomic_DNA"/>
</dbReference>
<sequence>MKMKTIPITFLALTLGLNSCSTPNQTASNSENVQKPSVIASYSVLCNLTETIAQDTVNLKCLIPPAQDPHTYQPTPSDSKAISEAQLVLYGGYQFEPQIIELVQAANTPTPKIAVSEQAVPKPIMAVHEHAHEQEQTKEEHKEGESEPDPHVWHDVKNVIAMTEIVRSQLATLNPSQAQVYDQNAKAYTEKLQNLDNWVKAQIATIPEQQRTLITTHDALGYYINAYGLTGSEALQGMSTEETPTASRVKELVGTIKQTKVPTLFAEITANNKVIENVAREANVKIADQELYADSLGEKGSPTGTYVGMIENNTCAIVNGLGGKCTPFQ</sequence>
<keyword evidence="2 5" id="KW-0813">Transport</keyword>
<dbReference type="GO" id="GO:0030001">
    <property type="term" value="P:metal ion transport"/>
    <property type="evidence" value="ECO:0007669"/>
    <property type="project" value="InterPro"/>
</dbReference>
<dbReference type="InterPro" id="IPR006127">
    <property type="entry name" value="ZnuA-like"/>
</dbReference>
<dbReference type="InterPro" id="IPR006129">
    <property type="entry name" value="AdhesinB"/>
</dbReference>
<evidence type="ECO:0000313" key="8">
    <source>
        <dbReference type="EMBL" id="PSF38301.1"/>
    </source>
</evidence>
<dbReference type="GO" id="GO:0046872">
    <property type="term" value="F:metal ion binding"/>
    <property type="evidence" value="ECO:0007669"/>
    <property type="project" value="UniProtKB-KW"/>
</dbReference>
<proteinExistence type="inferred from homology"/>
<feature type="region of interest" description="Disordered" evidence="6">
    <location>
        <begin position="129"/>
        <end position="151"/>
    </location>
</feature>
<evidence type="ECO:0000313" key="9">
    <source>
        <dbReference type="Proteomes" id="UP000239001"/>
    </source>
</evidence>
<dbReference type="PRINTS" id="PR00691">
    <property type="entry name" value="ADHESINB"/>
</dbReference>
<dbReference type="Proteomes" id="UP000239001">
    <property type="component" value="Unassembled WGS sequence"/>
</dbReference>
<feature type="chain" id="PRO_5015600497" evidence="7">
    <location>
        <begin position="27"/>
        <end position="329"/>
    </location>
</feature>
<keyword evidence="3" id="KW-0479">Metal-binding</keyword>
<evidence type="ECO:0000256" key="5">
    <source>
        <dbReference type="RuleBase" id="RU003512"/>
    </source>
</evidence>
<evidence type="ECO:0000256" key="7">
    <source>
        <dbReference type="SAM" id="SignalP"/>
    </source>
</evidence>
<dbReference type="InterPro" id="IPR006128">
    <property type="entry name" value="Lipoprotein_PsaA-like"/>
</dbReference>
<dbReference type="GO" id="GO:0007155">
    <property type="term" value="P:cell adhesion"/>
    <property type="evidence" value="ECO:0007669"/>
    <property type="project" value="InterPro"/>
</dbReference>
<reference evidence="8 9" key="1">
    <citation type="submission" date="2018-03" db="EMBL/GenBank/DDBJ databases">
        <title>The ancient ancestry and fast evolution of plastids.</title>
        <authorList>
            <person name="Moore K.R."/>
            <person name="Magnabosco C."/>
            <person name="Momper L."/>
            <person name="Gold D.A."/>
            <person name="Bosak T."/>
            <person name="Fournier G.P."/>
        </authorList>
    </citation>
    <scope>NUCLEOTIDE SEQUENCE [LARGE SCALE GENOMIC DNA]</scope>
    <source>
        <strain evidence="8 9">CCALA 016</strain>
    </source>
</reference>
<organism evidence="8 9">
    <name type="scientific">Aphanothece hegewaldii CCALA 016</name>
    <dbReference type="NCBI Taxonomy" id="2107694"/>
    <lineage>
        <taxon>Bacteria</taxon>
        <taxon>Bacillati</taxon>
        <taxon>Cyanobacteriota</taxon>
        <taxon>Cyanophyceae</taxon>
        <taxon>Oscillatoriophycideae</taxon>
        <taxon>Chroococcales</taxon>
        <taxon>Aphanothecaceae</taxon>
        <taxon>Aphanothece</taxon>
    </lineage>
</organism>
<dbReference type="OrthoDB" id="9793396at2"/>
<evidence type="ECO:0000256" key="2">
    <source>
        <dbReference type="ARBA" id="ARBA00022448"/>
    </source>
</evidence>
<gene>
    <name evidence="8" type="ORF">C7H19_04720</name>
</gene>
<dbReference type="AlphaFoldDB" id="A0A2T1M0U7"/>
<evidence type="ECO:0000256" key="1">
    <source>
        <dbReference type="ARBA" id="ARBA00004196"/>
    </source>
</evidence>
<reference evidence="8 9" key="2">
    <citation type="submission" date="2018-03" db="EMBL/GenBank/DDBJ databases">
        <authorList>
            <person name="Keele B.F."/>
        </authorList>
    </citation>
    <scope>NUCLEOTIDE SEQUENCE [LARGE SCALE GENOMIC DNA]</scope>
    <source>
        <strain evidence="8 9">CCALA 016</strain>
    </source>
</reference>
<keyword evidence="4 7" id="KW-0732">Signal</keyword>
<dbReference type="PANTHER" id="PTHR42953">
    <property type="entry name" value="HIGH-AFFINITY ZINC UPTAKE SYSTEM PROTEIN ZNUA-RELATED"/>
    <property type="match status" value="1"/>
</dbReference>
<evidence type="ECO:0000256" key="4">
    <source>
        <dbReference type="ARBA" id="ARBA00022729"/>
    </source>
</evidence>
<comment type="caution">
    <text evidence="8">The sequence shown here is derived from an EMBL/GenBank/DDBJ whole genome shotgun (WGS) entry which is preliminary data.</text>
</comment>
<keyword evidence="9" id="KW-1185">Reference proteome</keyword>
<comment type="subcellular location">
    <subcellularLocation>
        <location evidence="1">Cell envelope</location>
    </subcellularLocation>
</comment>
<dbReference type="PANTHER" id="PTHR42953:SF1">
    <property type="entry name" value="METAL-BINDING PROTEIN HI_0362-RELATED"/>
    <property type="match status" value="1"/>
</dbReference>
<dbReference type="SUPFAM" id="SSF53807">
    <property type="entry name" value="Helical backbone' metal receptor"/>
    <property type="match status" value="1"/>
</dbReference>
<dbReference type="Pfam" id="PF01297">
    <property type="entry name" value="ZnuA"/>
    <property type="match status" value="1"/>
</dbReference>
<comment type="similarity">
    <text evidence="5">Belongs to the bacterial solute-binding protein 9 family.</text>
</comment>
<dbReference type="GO" id="GO:0030313">
    <property type="term" value="C:cell envelope"/>
    <property type="evidence" value="ECO:0007669"/>
    <property type="project" value="UniProtKB-SubCell"/>
</dbReference>
<evidence type="ECO:0000256" key="6">
    <source>
        <dbReference type="SAM" id="MobiDB-lite"/>
    </source>
</evidence>
<dbReference type="Gene3D" id="3.40.50.1980">
    <property type="entry name" value="Nitrogenase molybdenum iron protein domain"/>
    <property type="match status" value="2"/>
</dbReference>
<dbReference type="PRINTS" id="PR00690">
    <property type="entry name" value="ADHESNFAMILY"/>
</dbReference>
<feature type="signal peptide" evidence="7">
    <location>
        <begin position="1"/>
        <end position="26"/>
    </location>
</feature>
<dbReference type="InterPro" id="IPR050492">
    <property type="entry name" value="Bact_metal-bind_prot9"/>
</dbReference>